<organism evidence="4 5">
    <name type="scientific">Ornithorhynchus anatinus</name>
    <name type="common">Duckbill platypus</name>
    <dbReference type="NCBI Taxonomy" id="9258"/>
    <lineage>
        <taxon>Eukaryota</taxon>
        <taxon>Metazoa</taxon>
        <taxon>Chordata</taxon>
        <taxon>Craniata</taxon>
        <taxon>Vertebrata</taxon>
        <taxon>Euteleostomi</taxon>
        <taxon>Mammalia</taxon>
        <taxon>Monotremata</taxon>
        <taxon>Ornithorhynchidae</taxon>
        <taxon>Ornithorhynchus</taxon>
    </lineage>
</organism>
<feature type="region of interest" description="Disordered" evidence="1">
    <location>
        <begin position="750"/>
        <end position="795"/>
    </location>
</feature>
<dbReference type="InterPro" id="IPR038801">
    <property type="entry name" value="TAF1C"/>
</dbReference>
<dbReference type="InterPro" id="IPR049090">
    <property type="entry name" value="TAF1C_HB"/>
</dbReference>
<gene>
    <name evidence="4" type="primary">TAF1C</name>
</gene>
<dbReference type="GO" id="GO:0001650">
    <property type="term" value="C:fibrillar center"/>
    <property type="evidence" value="ECO:0000318"/>
    <property type="project" value="GO_Central"/>
</dbReference>
<dbReference type="PANTHER" id="PTHR15319">
    <property type="entry name" value="TATA BOX-BINDING PROTEIN ASSOCIATED FACTOR RNA POLYMERASE I SUBUNIT C"/>
    <property type="match status" value="1"/>
</dbReference>
<evidence type="ECO:0000313" key="4">
    <source>
        <dbReference type="Ensembl" id="ENSOANP00000041729.1"/>
    </source>
</evidence>
<evidence type="ECO:0000259" key="3">
    <source>
        <dbReference type="Pfam" id="PF20642"/>
    </source>
</evidence>
<dbReference type="Pfam" id="PF20642">
    <property type="entry name" value="TAF1C_HB"/>
    <property type="match status" value="1"/>
</dbReference>
<reference evidence="4" key="3">
    <citation type="submission" date="2025-09" db="UniProtKB">
        <authorList>
            <consortium name="Ensembl"/>
        </authorList>
    </citation>
    <scope>IDENTIFICATION</scope>
    <source>
        <strain evidence="4">Glennie</strain>
    </source>
</reference>
<reference evidence="4" key="2">
    <citation type="submission" date="2025-08" db="UniProtKB">
        <authorList>
            <consortium name="Ensembl"/>
        </authorList>
    </citation>
    <scope>IDENTIFICATION</scope>
    <source>
        <strain evidence="4">Glennie</strain>
    </source>
</reference>
<evidence type="ECO:0000313" key="5">
    <source>
        <dbReference type="Proteomes" id="UP000002279"/>
    </source>
</evidence>
<dbReference type="Bgee" id="ENSOANG00000043177">
    <property type="expression patterns" value="Expressed in fibroblast and 7 other cell types or tissues"/>
</dbReference>
<feature type="domain" description="TAF1C helical bundle" evidence="3">
    <location>
        <begin position="497"/>
        <end position="699"/>
    </location>
</feature>
<dbReference type="InterPro" id="IPR049087">
    <property type="entry name" value="TAF1C_beta-prop"/>
</dbReference>
<feature type="domain" description="TAF1C beta-propeller" evidence="2">
    <location>
        <begin position="257"/>
        <end position="392"/>
    </location>
</feature>
<dbReference type="Proteomes" id="UP000002279">
    <property type="component" value="Chromosome 3"/>
</dbReference>
<dbReference type="FunCoup" id="A0A6I8NKM1">
    <property type="interactions" value="1800"/>
</dbReference>
<dbReference type="Ensembl" id="ENSOANT00000062056.1">
    <property type="protein sequence ID" value="ENSOANP00000041729.1"/>
    <property type="gene ID" value="ENSOANG00000043177.1"/>
</dbReference>
<dbReference type="Gene3D" id="2.130.10.10">
    <property type="entry name" value="YVTN repeat-like/Quinoprotein amine dehydrogenase"/>
    <property type="match status" value="1"/>
</dbReference>
<evidence type="ECO:0000256" key="1">
    <source>
        <dbReference type="SAM" id="MobiDB-lite"/>
    </source>
</evidence>
<feature type="compositionally biased region" description="Polar residues" evidence="1">
    <location>
        <begin position="763"/>
        <end position="776"/>
    </location>
</feature>
<sequence length="795" mass="87058">MCVDICEDLSVSMGGPRLLFNTFRALPLATFTLTPNTLKLQVPSPSGWDPGLTPQDLLFRRPLKRQAGVGAGTTVAVDFTEQLDRFFWDHGDVAFGPYGKLMQDDFTLVQLRGRQKRNTGRVWHLLQDLSDHQPWGCPRAHVTHRQRRFSRMLRPMLEKDLAGELLGNLLQEELAGCWRRLLFDETPTGGSLGWFPGPRGGQLVYPAGSTADELYFQDITLSSAGTPQAHGAPIRVRLRGPVRQVVTGTVQGEALAAVRSDHHCAVWRLRRMGKLTPLQVLATETEATSLALSPHLPGELTVCTCAGAVYLWNLQNGLQRVRRSTETLAFQDPSPWRWADFTAHPRVLTIADRTGVDTADIRVPLSCGQHLFRVGAEAACQQGERVLLLRHLAPHLPTLHLVLTQFSLYLLDERLPLVPMVKWDHGLPSAPHLAQLLPPQNTKGHHPLLLGGSGGELRLLQISGDGSPPQITGPPLALPSLADALPDFPPAEPHSHHLLKERLRAPATGLAAASGLPGPPCSLLIFQLSAAGDVFYHRLLHRSEAPFSDDGDSQAADCWQRWLSTLLQGASHPPQPPWAPPTFARRRLLPLKQRGASSSVAAAARSGLLVAMAEGQLLHPKDLGLAPTQHTPAPGPLPSGCSNDLNERLGAAWEGEGRAWWEARQAGARKERAQRLLERRRQAKRRQPRPRLSSSFSYSVCSFSAPYTLSSPASKTSSSLPFSVGQVPGLPRERLRVLQNYLAALPESQAPFSVSPSPYPSLEPNTVLSQDPSVRTQPPSSLSSQPQKKRSRMGF</sequence>
<proteinExistence type="predicted"/>
<dbReference type="InParanoid" id="A0A6I8NKM1"/>
<reference evidence="4 5" key="1">
    <citation type="journal article" date="2008" name="Nature">
        <title>Genome analysis of the platypus reveals unique signatures of evolution.</title>
        <authorList>
            <person name="Warren W.C."/>
            <person name="Hillier L.W."/>
            <person name="Marshall Graves J.A."/>
            <person name="Birney E."/>
            <person name="Ponting C.P."/>
            <person name="Grutzner F."/>
            <person name="Belov K."/>
            <person name="Miller W."/>
            <person name="Clarke L."/>
            <person name="Chinwalla A.T."/>
            <person name="Yang S.P."/>
            <person name="Heger A."/>
            <person name="Locke D.P."/>
            <person name="Miethke P."/>
            <person name="Waters P.D."/>
            <person name="Veyrunes F."/>
            <person name="Fulton L."/>
            <person name="Fulton B."/>
            <person name="Graves T."/>
            <person name="Wallis J."/>
            <person name="Puente X.S."/>
            <person name="Lopez-Otin C."/>
            <person name="Ordonez G.R."/>
            <person name="Eichler E.E."/>
            <person name="Chen L."/>
            <person name="Cheng Z."/>
            <person name="Deakin J.E."/>
            <person name="Alsop A."/>
            <person name="Thompson K."/>
            <person name="Kirby P."/>
            <person name="Papenfuss A.T."/>
            <person name="Wakefield M.J."/>
            <person name="Olender T."/>
            <person name="Lancet D."/>
            <person name="Huttley G.A."/>
            <person name="Smit A.F."/>
            <person name="Pask A."/>
            <person name="Temple-Smith P."/>
            <person name="Batzer M.A."/>
            <person name="Walker J.A."/>
            <person name="Konkel M.K."/>
            <person name="Harris R.S."/>
            <person name="Whittington C.M."/>
            <person name="Wong E.S."/>
            <person name="Gemmell N.J."/>
            <person name="Buschiazzo E."/>
            <person name="Vargas Jentzsch I.M."/>
            <person name="Merkel A."/>
            <person name="Schmitz J."/>
            <person name="Zemann A."/>
            <person name="Churakov G."/>
            <person name="Kriegs J.O."/>
            <person name="Brosius J."/>
            <person name="Murchison E.P."/>
            <person name="Sachidanandam R."/>
            <person name="Smith C."/>
            <person name="Hannon G.J."/>
            <person name="Tsend-Ayush E."/>
            <person name="McMillan D."/>
            <person name="Attenborough R."/>
            <person name="Rens W."/>
            <person name="Ferguson-Smith M."/>
            <person name="Lefevre C.M."/>
            <person name="Sharp J.A."/>
            <person name="Nicholas K.R."/>
            <person name="Ray D.A."/>
            <person name="Kube M."/>
            <person name="Reinhardt R."/>
            <person name="Pringle T.H."/>
            <person name="Taylor J."/>
            <person name="Jones R.C."/>
            <person name="Nixon B."/>
            <person name="Dacheux J.L."/>
            <person name="Niwa H."/>
            <person name="Sekita Y."/>
            <person name="Huang X."/>
            <person name="Stark A."/>
            <person name="Kheradpour P."/>
            <person name="Kellis M."/>
            <person name="Flicek P."/>
            <person name="Chen Y."/>
            <person name="Webber C."/>
            <person name="Hardison R."/>
            <person name="Nelson J."/>
            <person name="Hallsworth-Pepin K."/>
            <person name="Delehaunty K."/>
            <person name="Markovic C."/>
            <person name="Minx P."/>
            <person name="Feng Y."/>
            <person name="Kremitzki C."/>
            <person name="Mitreva M."/>
            <person name="Glasscock J."/>
            <person name="Wylie T."/>
            <person name="Wohldmann P."/>
            <person name="Thiru P."/>
            <person name="Nhan M.N."/>
            <person name="Pohl C.S."/>
            <person name="Smith S.M."/>
            <person name="Hou S."/>
            <person name="Nefedov M."/>
            <person name="de Jong P.J."/>
            <person name="Renfree M.B."/>
            <person name="Mardis E.R."/>
            <person name="Wilson R.K."/>
        </authorList>
    </citation>
    <scope>NUCLEOTIDE SEQUENCE [LARGE SCALE GENOMIC DNA]</scope>
    <source>
        <strain evidence="4 5">Glennie</strain>
    </source>
</reference>
<dbReference type="InterPro" id="IPR036322">
    <property type="entry name" value="WD40_repeat_dom_sf"/>
</dbReference>
<evidence type="ECO:0008006" key="6">
    <source>
        <dbReference type="Google" id="ProtNLM"/>
    </source>
</evidence>
<dbReference type="GeneTree" id="ENSGT00390000010767"/>
<feature type="compositionally biased region" description="Low complexity" evidence="1">
    <location>
        <begin position="777"/>
        <end position="786"/>
    </location>
</feature>
<evidence type="ECO:0000259" key="2">
    <source>
        <dbReference type="Pfam" id="PF20641"/>
    </source>
</evidence>
<dbReference type="OMA" id="CCRRWLK"/>
<accession>A0A6I8NKM1</accession>
<dbReference type="GO" id="GO:0001164">
    <property type="term" value="F:RNA polymerase I core promoter sequence-specific DNA binding"/>
    <property type="evidence" value="ECO:0000318"/>
    <property type="project" value="GO_Central"/>
</dbReference>
<dbReference type="SUPFAM" id="SSF50978">
    <property type="entry name" value="WD40 repeat-like"/>
    <property type="match status" value="1"/>
</dbReference>
<dbReference type="AlphaFoldDB" id="A0A6I8NKM1"/>
<dbReference type="InterPro" id="IPR015943">
    <property type="entry name" value="WD40/YVTN_repeat-like_dom_sf"/>
</dbReference>
<keyword evidence="5" id="KW-1185">Reference proteome</keyword>
<dbReference type="Pfam" id="PF20641">
    <property type="entry name" value="TAF1C_beta-prop"/>
    <property type="match status" value="1"/>
</dbReference>
<protein>
    <recommendedName>
        <fullName evidence="6">TATA-box binding protein associated factor, RNA polymerase I subunit C</fullName>
    </recommendedName>
</protein>
<dbReference type="PANTHER" id="PTHR15319:SF1">
    <property type="entry name" value="TATA BOX-BINDING PROTEIN-ASSOCIATED FACTOR RNA POLYMERASE I SUBUNIT C"/>
    <property type="match status" value="1"/>
</dbReference>
<name>A0A6I8NKM1_ORNAN</name>